<dbReference type="PANTHER" id="PTHR43400">
    <property type="entry name" value="FUMARATE REDUCTASE"/>
    <property type="match status" value="1"/>
</dbReference>
<protein>
    <submittedName>
        <fullName evidence="6">FAD-dependent oxidoreductase</fullName>
    </submittedName>
</protein>
<dbReference type="SUPFAM" id="SSF51905">
    <property type="entry name" value="FAD/NAD(P)-binding domain"/>
    <property type="match status" value="1"/>
</dbReference>
<dbReference type="RefSeq" id="WP_207350146.1">
    <property type="nucleotide sequence ID" value="NZ_JAFMPY010000006.1"/>
</dbReference>
<keyword evidence="7" id="KW-1185">Reference proteome</keyword>
<evidence type="ECO:0000256" key="2">
    <source>
        <dbReference type="ARBA" id="ARBA00022630"/>
    </source>
</evidence>
<dbReference type="InterPro" id="IPR036188">
    <property type="entry name" value="FAD/NAD-bd_sf"/>
</dbReference>
<dbReference type="Pfam" id="PF00890">
    <property type="entry name" value="FAD_binding_2"/>
    <property type="match status" value="1"/>
</dbReference>
<name>A0ABS3J1D9_9HYPH</name>
<dbReference type="InterPro" id="IPR003953">
    <property type="entry name" value="FAD-dep_OxRdtase_2_FAD-bd"/>
</dbReference>
<gene>
    <name evidence="6" type="ORF">J1C47_07630</name>
</gene>
<dbReference type="SUPFAM" id="SSF56425">
    <property type="entry name" value="Succinate dehydrogenase/fumarate reductase flavoprotein, catalytic domain"/>
    <property type="match status" value="1"/>
</dbReference>
<comment type="caution">
    <text evidence="6">The sequence shown here is derived from an EMBL/GenBank/DDBJ whole genome shotgun (WGS) entry which is preliminary data.</text>
</comment>
<evidence type="ECO:0000259" key="5">
    <source>
        <dbReference type="Pfam" id="PF00890"/>
    </source>
</evidence>
<dbReference type="Gene3D" id="3.90.700.10">
    <property type="entry name" value="Succinate dehydrogenase/fumarate reductase flavoprotein, catalytic domain"/>
    <property type="match status" value="1"/>
</dbReference>
<evidence type="ECO:0000313" key="7">
    <source>
        <dbReference type="Proteomes" id="UP000664288"/>
    </source>
</evidence>
<accession>A0ABS3J1D9</accession>
<sequence>MPPREPERDGPCDLLVLGSGAAGLTAALTAALAGLKVVVLEHQPLFGGTSARSSGTVWIPDSSYLREAGVTDDRAAAERYLDALVGVRGDAAMWRAFLDLAPKMAADLRDRAGIGFRPFMSAADYRQDCPGAAPGGRALEPLAFDGRTLGDDFSRLAPPIPELMLFGGMMVTRSEAAELLRADRSPRAALKAARLLAHYARDRISHSRGTRLVMGNALVARLSKACRDRGVDLWTGIRTIRLVRDGRGVSGVEVERDGGSRLLSAARGVVLAGGGFPADAGWRARELPSPVAEHTPAAPGADGSTISLALEIGAALGPSGRDNALWFPSSIATRPDGSTAVYPHIVLDRPKPGVIAVDGSGERFVDEAVSYHEFVRAMYRRNAEVPAIPAWLICDRPFIRTYGLGLIRPRTPSLRKYVANGYLTEAASLGELAGKIGVAAERLQATVARFNGFARTGVDADFGRGTGAYERGNGDPAHGPNPCLGPIETAPFYALALWPTPLGTSRGLLADRDARVLDKNGRAIPGLYVCGNDMQSAFGGEYPGAGAQLGQGMAFGWAAGRHAAGVNAEG</sequence>
<keyword evidence="3" id="KW-0274">FAD</keyword>
<dbReference type="EMBL" id="JAFMPY010000006">
    <property type="protein sequence ID" value="MBO0903509.1"/>
    <property type="molecule type" value="Genomic_DNA"/>
</dbReference>
<dbReference type="InterPro" id="IPR027477">
    <property type="entry name" value="Succ_DH/fumarate_Rdtase_cat_sf"/>
</dbReference>
<proteinExistence type="predicted"/>
<feature type="domain" description="FAD-dependent oxidoreductase 2 FAD-binding" evidence="5">
    <location>
        <begin position="13"/>
        <end position="548"/>
    </location>
</feature>
<evidence type="ECO:0000256" key="1">
    <source>
        <dbReference type="ARBA" id="ARBA00001974"/>
    </source>
</evidence>
<dbReference type="InterPro" id="IPR050315">
    <property type="entry name" value="FAD-oxidoreductase_2"/>
</dbReference>
<dbReference type="PANTHER" id="PTHR43400:SF10">
    <property type="entry name" value="3-OXOSTEROID 1-DEHYDROGENASE"/>
    <property type="match status" value="1"/>
</dbReference>
<comment type="cofactor">
    <cofactor evidence="1">
        <name>FAD</name>
        <dbReference type="ChEBI" id="CHEBI:57692"/>
    </cofactor>
</comment>
<keyword evidence="2" id="KW-0285">Flavoprotein</keyword>
<dbReference type="Proteomes" id="UP000664288">
    <property type="component" value="Unassembled WGS sequence"/>
</dbReference>
<dbReference type="Gene3D" id="3.50.50.60">
    <property type="entry name" value="FAD/NAD(P)-binding domain"/>
    <property type="match status" value="2"/>
</dbReference>
<evidence type="ECO:0000313" key="6">
    <source>
        <dbReference type="EMBL" id="MBO0903509.1"/>
    </source>
</evidence>
<reference evidence="6 7" key="1">
    <citation type="submission" date="2021-03" db="EMBL/GenBank/DDBJ databases">
        <title>Whole genome sequence of Jiella sp. MQZ13P-4.</title>
        <authorList>
            <person name="Tuo L."/>
        </authorList>
    </citation>
    <scope>NUCLEOTIDE SEQUENCE [LARGE SCALE GENOMIC DNA]</scope>
    <source>
        <strain evidence="6 7">MQZ13P-4</strain>
    </source>
</reference>
<organism evidence="6 7">
    <name type="scientific">Jiella sonneratiae</name>
    <dbReference type="NCBI Taxonomy" id="2816856"/>
    <lineage>
        <taxon>Bacteria</taxon>
        <taxon>Pseudomonadati</taxon>
        <taxon>Pseudomonadota</taxon>
        <taxon>Alphaproteobacteria</taxon>
        <taxon>Hyphomicrobiales</taxon>
        <taxon>Aurantimonadaceae</taxon>
        <taxon>Jiella</taxon>
    </lineage>
</organism>
<keyword evidence="4" id="KW-0560">Oxidoreductase</keyword>
<evidence type="ECO:0000256" key="3">
    <source>
        <dbReference type="ARBA" id="ARBA00022827"/>
    </source>
</evidence>
<evidence type="ECO:0000256" key="4">
    <source>
        <dbReference type="ARBA" id="ARBA00023002"/>
    </source>
</evidence>